<dbReference type="InterPro" id="IPR007855">
    <property type="entry name" value="RDRP"/>
</dbReference>
<reference evidence="4 5" key="1">
    <citation type="submission" date="2020-03" db="EMBL/GenBank/DDBJ databases">
        <title>Draft Genome Sequence of Cudoniella acicularis.</title>
        <authorList>
            <person name="Buettner E."/>
            <person name="Kellner H."/>
        </authorList>
    </citation>
    <scope>NUCLEOTIDE SEQUENCE [LARGE SCALE GENOMIC DNA]</scope>
    <source>
        <strain evidence="4 5">DSM 108380</strain>
    </source>
</reference>
<evidence type="ECO:0000256" key="1">
    <source>
        <dbReference type="RuleBase" id="RU363098"/>
    </source>
</evidence>
<comment type="catalytic activity">
    <reaction evidence="1">
        <text>RNA(n) + a ribonucleoside 5'-triphosphate = RNA(n+1) + diphosphate</text>
        <dbReference type="Rhea" id="RHEA:21248"/>
        <dbReference type="Rhea" id="RHEA-COMP:14527"/>
        <dbReference type="Rhea" id="RHEA-COMP:17342"/>
        <dbReference type="ChEBI" id="CHEBI:33019"/>
        <dbReference type="ChEBI" id="CHEBI:61557"/>
        <dbReference type="ChEBI" id="CHEBI:140395"/>
        <dbReference type="EC" id="2.7.7.48"/>
    </reaction>
</comment>
<organism evidence="4 5">
    <name type="scientific">Cudoniella acicularis</name>
    <dbReference type="NCBI Taxonomy" id="354080"/>
    <lineage>
        <taxon>Eukaryota</taxon>
        <taxon>Fungi</taxon>
        <taxon>Dikarya</taxon>
        <taxon>Ascomycota</taxon>
        <taxon>Pezizomycotina</taxon>
        <taxon>Leotiomycetes</taxon>
        <taxon>Helotiales</taxon>
        <taxon>Tricladiaceae</taxon>
        <taxon>Cudoniella</taxon>
    </lineage>
</organism>
<dbReference type="EC" id="2.7.7.48" evidence="1"/>
<dbReference type="PANTHER" id="PTHR23079">
    <property type="entry name" value="RNA-DEPENDENT RNA POLYMERASE"/>
    <property type="match status" value="1"/>
</dbReference>
<feature type="domain" description="RdRP-like PH" evidence="3">
    <location>
        <begin position="136"/>
        <end position="307"/>
    </location>
</feature>
<keyword evidence="1" id="KW-0548">Nucleotidyltransferase</keyword>
<gene>
    <name evidence="4" type="ORF">G7Y89_g9100</name>
</gene>
<dbReference type="GO" id="GO:0030422">
    <property type="term" value="P:siRNA processing"/>
    <property type="evidence" value="ECO:0007669"/>
    <property type="project" value="TreeGrafter"/>
</dbReference>
<comment type="similarity">
    <text evidence="1">Belongs to the RdRP family.</text>
</comment>
<evidence type="ECO:0000313" key="5">
    <source>
        <dbReference type="Proteomes" id="UP000566819"/>
    </source>
</evidence>
<feature type="domain" description="RDRP core" evidence="2">
    <location>
        <begin position="437"/>
        <end position="1033"/>
    </location>
</feature>
<dbReference type="AlphaFoldDB" id="A0A8H4RG90"/>
<dbReference type="InterPro" id="IPR057503">
    <property type="entry name" value="PH_RdRP"/>
</dbReference>
<keyword evidence="1" id="KW-0696">RNA-directed RNA polymerase</keyword>
<dbReference type="OrthoDB" id="6513042at2759"/>
<dbReference type="GO" id="GO:0031380">
    <property type="term" value="C:nuclear RNA-directed RNA polymerase complex"/>
    <property type="evidence" value="ECO:0007669"/>
    <property type="project" value="TreeGrafter"/>
</dbReference>
<evidence type="ECO:0000259" key="2">
    <source>
        <dbReference type="Pfam" id="PF05183"/>
    </source>
</evidence>
<name>A0A8H4RG90_9HELO</name>
<dbReference type="Pfam" id="PF05183">
    <property type="entry name" value="RdRP"/>
    <property type="match status" value="1"/>
</dbReference>
<keyword evidence="5" id="KW-1185">Reference proteome</keyword>
<protein>
    <recommendedName>
        <fullName evidence="1">RNA-dependent RNA polymerase</fullName>
        <ecNumber evidence="1">2.7.7.48</ecNumber>
    </recommendedName>
</protein>
<dbReference type="Pfam" id="PF25358">
    <property type="entry name" value="PH_fung_RdRP"/>
    <property type="match status" value="1"/>
</dbReference>
<dbReference type="PANTHER" id="PTHR23079:SF17">
    <property type="entry name" value="RNA-DEPENDENT RNA POLYMERASE"/>
    <property type="match status" value="1"/>
</dbReference>
<dbReference type="InterPro" id="IPR057596">
    <property type="entry name" value="RDRP_core"/>
</dbReference>
<keyword evidence="1" id="KW-0808">Transferase</keyword>
<accession>A0A8H4RG90</accession>
<keyword evidence="1" id="KW-0694">RNA-binding</keyword>
<dbReference type="EMBL" id="JAAMPI010000726">
    <property type="protein sequence ID" value="KAF4629048.1"/>
    <property type="molecule type" value="Genomic_DNA"/>
</dbReference>
<dbReference type="Proteomes" id="UP000566819">
    <property type="component" value="Unassembled WGS sequence"/>
</dbReference>
<proteinExistence type="inferred from homology"/>
<dbReference type="GO" id="GO:0003723">
    <property type="term" value="F:RNA binding"/>
    <property type="evidence" value="ECO:0007669"/>
    <property type="project" value="UniProtKB-KW"/>
</dbReference>
<evidence type="ECO:0000313" key="4">
    <source>
        <dbReference type="EMBL" id="KAF4629048.1"/>
    </source>
</evidence>
<dbReference type="GO" id="GO:0003968">
    <property type="term" value="F:RNA-directed RNA polymerase activity"/>
    <property type="evidence" value="ECO:0007669"/>
    <property type="project" value="UniProtKB-KW"/>
</dbReference>
<evidence type="ECO:0000259" key="3">
    <source>
        <dbReference type="Pfam" id="PF25358"/>
    </source>
</evidence>
<sequence length="1224" mass="138888">MEVTVRNVHEQTTEKALCKFLKGAFKQISISVDNFNCHKNRGKNTATLTFLHAHEGLKFLQNHGSRRPGGARRSVPYINRSRNLIFLGKPIYCEQSKWDANPYLLRVLRTEDAQRKAAHASQLVKVDTSDIFPISLGCISLSCGVWAYKDSNVVFSPQVELVVEGIAKFWQRTMILNLTNGLRLEFRYSATYDITIDDGSSPSFLFSMCEPPHFFEQMEVPLHDLLAQLGVGAQARQPNTRRGPTIHRLPYLNEEHKPIAGSCLVYRIVLKREQSQPGELGGHMQQLRKARAMPPLHHHNLTIYTPSESYTEGFARLDRNLSGLSNPLPFVVSFQIQKLAQDGYLPPSTAISLIPYVIGMWLRSPTDERELICVGAIRRLFNQIPYAGPDIEAEDLALRSIVSLLKENEGICKRQKTSKEKEAIRSGNVAIIHRVKITPSGIHLYGPEPEANNRVLRKYPNNHDSFLRVQFCDEDGGMLNFDPNVSLEKIYHGRFKSILHKGIKIANRTFTFLGFSHSSLRAHSCWFAAPFLHEGTLLWGRLIVEDLGNFADIRSPAKCAARIGQAFTDTRTAVPIPLHFIAALPEVERNGRVFSDGVGTMSPSVMEMICDRLPKKSAPRPTCLQIRFQGAKGMISLDPRLQGDSLNLRPSMVKFFGSNSQDVEICGAAYTPLPAYLNRQFIKILEDMGVSFPALLKLQNKEVTRLRNITNNPWDVSMFLHRQSIGKSLNLARFIQELAFRNLDFRQDPFLRNVLEATLLIELRLLKHKTRIPIEKGHVLHGIMDETGYLEEGQIFCTFNDFHGRPQILTQKRVLVSRAPALHPGDVQILEAVKPPADSPLRRLSNCICFSQKGFRDLPSQLSGGDLDGDLYLVIWDETLQPTMYFTPADYPRVVAIDIGRAVQPVDITEFFIKFMETDQLGRIAIRHVVLADRRPTGTSDPDCIILAEMHSTAVDFSKTGIPVDMSKMPPSDNWRPDFMAPGPHLRIEKNTGLSFDVAEYQDPRERWDENEDNKGYRFYESNKILGKLYRAIDERAVLQQIYQREFEGEMAARSPVIDGVWTYVKQKCRLILWEHHKEWAREIRDMYEDCLLNAMTAYSDHPLRPLSELEAFIGNILGKTGAASKRQRDQSTTLKERVDEDTAFIVDCILKDDGELSEEALPRSMACLAVSLEERIMFKRQEQILSFKYVAAAVCMREAEKLPGFEVLPPLDLPSWLAYSGQM</sequence>
<comment type="caution">
    <text evidence="4">The sequence shown here is derived from an EMBL/GenBank/DDBJ whole genome shotgun (WGS) entry which is preliminary data.</text>
</comment>